<dbReference type="EMBL" id="JANFNH010000040">
    <property type="protein sequence ID" value="MCQ4045319.1"/>
    <property type="molecule type" value="Genomic_DNA"/>
</dbReference>
<dbReference type="RefSeq" id="WP_255931452.1">
    <property type="nucleotide sequence ID" value="NZ_JANFNH010000040.1"/>
</dbReference>
<gene>
    <name evidence="1" type="ORF">NON19_25635</name>
</gene>
<dbReference type="Proteomes" id="UP001206206">
    <property type="component" value="Unassembled WGS sequence"/>
</dbReference>
<sequence length="60" mass="6033">MTIRMAVAYPAAGRASGYVGCDAGGGLDRRGRLAGLITGGVRGPVQAYLDEALRVVAVVG</sequence>
<comment type="caution">
    <text evidence="1">The sequence shown here is derived from an EMBL/GenBank/DDBJ whole genome shotgun (WGS) entry which is preliminary data.</text>
</comment>
<keyword evidence="2" id="KW-1185">Reference proteome</keyword>
<organism evidence="1 2">
    <name type="scientific">Streptantibioticus rubrisoli</name>
    <dbReference type="NCBI Taxonomy" id="1387313"/>
    <lineage>
        <taxon>Bacteria</taxon>
        <taxon>Bacillati</taxon>
        <taxon>Actinomycetota</taxon>
        <taxon>Actinomycetes</taxon>
        <taxon>Kitasatosporales</taxon>
        <taxon>Streptomycetaceae</taxon>
        <taxon>Streptantibioticus</taxon>
    </lineage>
</organism>
<evidence type="ECO:0000313" key="2">
    <source>
        <dbReference type="Proteomes" id="UP001206206"/>
    </source>
</evidence>
<reference evidence="1 2" key="1">
    <citation type="submission" date="2022-06" db="EMBL/GenBank/DDBJ databases">
        <title>Draft genome sequence of type strain Streptomyces rubrisoli DSM 42083.</title>
        <authorList>
            <person name="Duangmal K."/>
            <person name="Klaysubun C."/>
        </authorList>
    </citation>
    <scope>NUCLEOTIDE SEQUENCE [LARGE SCALE GENOMIC DNA]</scope>
    <source>
        <strain evidence="1 2">DSM 42083</strain>
    </source>
</reference>
<protein>
    <submittedName>
        <fullName evidence="1">Uncharacterized protein</fullName>
    </submittedName>
</protein>
<name>A0ABT1PIX6_9ACTN</name>
<accession>A0ABT1PIX6</accession>
<proteinExistence type="predicted"/>
<evidence type="ECO:0000313" key="1">
    <source>
        <dbReference type="EMBL" id="MCQ4045319.1"/>
    </source>
</evidence>